<dbReference type="SMART" id="SM00382">
    <property type="entry name" value="AAA"/>
    <property type="match status" value="1"/>
</dbReference>
<dbReference type="InterPro" id="IPR017871">
    <property type="entry name" value="ABC_transporter-like_CS"/>
</dbReference>
<evidence type="ECO:0000256" key="3">
    <source>
        <dbReference type="ARBA" id="ARBA00022741"/>
    </source>
</evidence>
<dbReference type="InterPro" id="IPR013563">
    <property type="entry name" value="Oligopep_ABC_C"/>
</dbReference>
<dbReference type="GO" id="GO:0015833">
    <property type="term" value="P:peptide transport"/>
    <property type="evidence" value="ECO:0007669"/>
    <property type="project" value="InterPro"/>
</dbReference>
<dbReference type="PANTHER" id="PTHR43776:SF7">
    <property type="entry name" value="D,D-DIPEPTIDE TRANSPORT ATP-BINDING PROTEIN DDPF-RELATED"/>
    <property type="match status" value="1"/>
</dbReference>
<evidence type="ECO:0000256" key="1">
    <source>
        <dbReference type="ARBA" id="ARBA00005417"/>
    </source>
</evidence>
<dbReference type="GO" id="GO:0005524">
    <property type="term" value="F:ATP binding"/>
    <property type="evidence" value="ECO:0007669"/>
    <property type="project" value="UniProtKB-KW"/>
</dbReference>
<evidence type="ECO:0000313" key="7">
    <source>
        <dbReference type="Proteomes" id="UP000250088"/>
    </source>
</evidence>
<dbReference type="InterPro" id="IPR027417">
    <property type="entry name" value="P-loop_NTPase"/>
</dbReference>
<dbReference type="InterPro" id="IPR003439">
    <property type="entry name" value="ABC_transporter-like_ATP-bd"/>
</dbReference>
<dbReference type="CDD" id="cd03257">
    <property type="entry name" value="ABC_NikE_OppD_transporters"/>
    <property type="match status" value="1"/>
</dbReference>
<keyword evidence="3" id="KW-0547">Nucleotide-binding</keyword>
<accession>A0A2Z2HRR5</accession>
<evidence type="ECO:0000256" key="2">
    <source>
        <dbReference type="ARBA" id="ARBA00022448"/>
    </source>
</evidence>
<dbReference type="PROSITE" id="PS50893">
    <property type="entry name" value="ABC_TRANSPORTER_2"/>
    <property type="match status" value="1"/>
</dbReference>
<dbReference type="GeneID" id="32894107"/>
<keyword evidence="2" id="KW-0813">Transport</keyword>
<evidence type="ECO:0000313" key="6">
    <source>
        <dbReference type="EMBL" id="ARS89769.1"/>
    </source>
</evidence>
<dbReference type="InterPro" id="IPR050319">
    <property type="entry name" value="ABC_transp_ATP-bind"/>
</dbReference>
<proteinExistence type="inferred from homology"/>
<dbReference type="PROSITE" id="PS00211">
    <property type="entry name" value="ABC_TRANSPORTER_1"/>
    <property type="match status" value="1"/>
</dbReference>
<dbReference type="RefSeq" id="WP_086888146.1">
    <property type="nucleotide sequence ID" value="NZ_CP019893.1"/>
</dbReference>
<keyword evidence="7" id="KW-1185">Reference proteome</keyword>
<dbReference type="GO" id="GO:0055085">
    <property type="term" value="P:transmembrane transport"/>
    <property type="evidence" value="ECO:0007669"/>
    <property type="project" value="UniProtKB-ARBA"/>
</dbReference>
<dbReference type="SUPFAM" id="SSF52540">
    <property type="entry name" value="P-loop containing nucleoside triphosphate hydrolases"/>
    <property type="match status" value="1"/>
</dbReference>
<feature type="domain" description="ABC transporter" evidence="5">
    <location>
        <begin position="38"/>
        <end position="282"/>
    </location>
</feature>
<sequence length="443" mass="49321">MDARSGPEPADGSYDDVLLEVDGLTKHFTQESGFLGGLEFDPGSFPPVSIERERVRAVDDVSFAVRRGETLGLVGESGCGKSTLGRTILRLLEPTDGRIVFQGEDLADLGGEALRQTRSDIQMVFQDPQSSLDPRMTVGQIVEEPMWAHDMLDDAGRADRARWLLERVGLEASHYDRYPHEFSGGQRQRVNLARALSVEPDFVVCDEAVSALDVSVQAQVLNLMADLQEEFGLTYLFIAHDLSVIRYVADRVAVMYLGKLVELAETDVLFENPKHPYTEALLESIPVPDPRDEGARGVLEGEVPSPVDPPSGCRFRTRCPRLIAPDGYDLTDEEWTQTRTFLRAVTRRTLEPTSGDDIRREFFGGDLPRGEAGDVLAEAIDLLATDRDRGDDDDREARWERASDLLEGAFAEQSICALEEPAYWLESETADDDRYAACHLNRE</sequence>
<evidence type="ECO:0000259" key="5">
    <source>
        <dbReference type="PROSITE" id="PS50893"/>
    </source>
</evidence>
<dbReference type="Pfam" id="PF00005">
    <property type="entry name" value="ABC_tran"/>
    <property type="match status" value="1"/>
</dbReference>
<organism evidence="6 7">
    <name type="scientific">Natrarchaeobaculum aegyptiacum</name>
    <dbReference type="NCBI Taxonomy" id="745377"/>
    <lineage>
        <taxon>Archaea</taxon>
        <taxon>Methanobacteriati</taxon>
        <taxon>Methanobacteriota</taxon>
        <taxon>Stenosarchaea group</taxon>
        <taxon>Halobacteria</taxon>
        <taxon>Halobacteriales</taxon>
        <taxon>Natrialbaceae</taxon>
        <taxon>Natrarchaeobaculum</taxon>
    </lineage>
</organism>
<dbReference type="Pfam" id="PF08352">
    <property type="entry name" value="oligo_HPY"/>
    <property type="match status" value="1"/>
</dbReference>
<dbReference type="GO" id="GO:0016887">
    <property type="term" value="F:ATP hydrolysis activity"/>
    <property type="evidence" value="ECO:0007669"/>
    <property type="project" value="InterPro"/>
</dbReference>
<name>A0A2Z2HRR5_9EURY</name>
<evidence type="ECO:0000256" key="4">
    <source>
        <dbReference type="ARBA" id="ARBA00022840"/>
    </source>
</evidence>
<dbReference type="InterPro" id="IPR003593">
    <property type="entry name" value="AAA+_ATPase"/>
</dbReference>
<dbReference type="PANTHER" id="PTHR43776">
    <property type="entry name" value="TRANSPORT ATP-BINDING PROTEIN"/>
    <property type="match status" value="1"/>
</dbReference>
<dbReference type="OrthoDB" id="18209at2157"/>
<protein>
    <submittedName>
        <fullName evidence="6">Peptide ABC transporter ATP-binding protein</fullName>
    </submittedName>
</protein>
<dbReference type="AlphaFoldDB" id="A0A2Z2HRR5"/>
<dbReference type="NCBIfam" id="TIGR01727">
    <property type="entry name" value="oligo_HPY"/>
    <property type="match status" value="1"/>
</dbReference>
<comment type="similarity">
    <text evidence="1">Belongs to the ABC transporter superfamily.</text>
</comment>
<dbReference type="FunFam" id="3.40.50.300:FF:000016">
    <property type="entry name" value="Oligopeptide ABC transporter ATP-binding component"/>
    <property type="match status" value="1"/>
</dbReference>
<dbReference type="KEGG" id="naj:B1756_08465"/>
<reference evidence="7" key="1">
    <citation type="submission" date="2017-02" db="EMBL/GenBank/DDBJ databases">
        <title>Natronthermophilus aegyptiacus gen. nov.,sp. nov., an aerobic, extremely halophilic alkalithermophilic archaeon isolated from the athalassohaline Wadi An Natrun, Egypt.</title>
        <authorList>
            <person name="Zhao B."/>
        </authorList>
    </citation>
    <scope>NUCLEOTIDE SEQUENCE [LARGE SCALE GENOMIC DNA]</scope>
    <source>
        <strain evidence="7">JW/NM-HA 15</strain>
    </source>
</reference>
<dbReference type="Gene3D" id="3.40.50.300">
    <property type="entry name" value="P-loop containing nucleotide triphosphate hydrolases"/>
    <property type="match status" value="1"/>
</dbReference>
<dbReference type="Proteomes" id="UP000250088">
    <property type="component" value="Chromosome"/>
</dbReference>
<keyword evidence="4 6" id="KW-0067">ATP-binding</keyword>
<gene>
    <name evidence="6" type="ORF">B1756_08465</name>
</gene>
<dbReference type="EMBL" id="CP019893">
    <property type="protein sequence ID" value="ARS89769.1"/>
    <property type="molecule type" value="Genomic_DNA"/>
</dbReference>